<feature type="domain" description="NBAS subunit of NRZ tethering complex C-terminal" evidence="3">
    <location>
        <begin position="1986"/>
        <end position="2109"/>
    </location>
</feature>
<feature type="compositionally biased region" description="Acidic residues" evidence="1">
    <location>
        <begin position="1359"/>
        <end position="1371"/>
    </location>
</feature>
<dbReference type="InterPro" id="IPR029145">
    <property type="entry name" value="NBAS_N"/>
</dbReference>
<evidence type="ECO:0008006" key="6">
    <source>
        <dbReference type="Google" id="ProtNLM"/>
    </source>
</evidence>
<evidence type="ECO:0000259" key="3">
    <source>
        <dbReference type="Pfam" id="PF22913"/>
    </source>
</evidence>
<dbReference type="Pfam" id="PF22913">
    <property type="entry name" value="NBAS_11th"/>
    <property type="match status" value="1"/>
</dbReference>
<dbReference type="EMBL" id="JARKIK010000072">
    <property type="protein sequence ID" value="KAK8728257.1"/>
    <property type="molecule type" value="Genomic_DNA"/>
</dbReference>
<evidence type="ECO:0000313" key="4">
    <source>
        <dbReference type="EMBL" id="KAK8728257.1"/>
    </source>
</evidence>
<keyword evidence="5" id="KW-1185">Reference proteome</keyword>
<organism evidence="4 5">
    <name type="scientific">Cherax quadricarinatus</name>
    <name type="common">Australian red claw crayfish</name>
    <dbReference type="NCBI Taxonomy" id="27406"/>
    <lineage>
        <taxon>Eukaryota</taxon>
        <taxon>Metazoa</taxon>
        <taxon>Ecdysozoa</taxon>
        <taxon>Arthropoda</taxon>
        <taxon>Crustacea</taxon>
        <taxon>Multicrustacea</taxon>
        <taxon>Malacostraca</taxon>
        <taxon>Eumalacostraca</taxon>
        <taxon>Eucarida</taxon>
        <taxon>Decapoda</taxon>
        <taxon>Pleocyemata</taxon>
        <taxon>Astacidea</taxon>
        <taxon>Parastacoidea</taxon>
        <taxon>Parastacidae</taxon>
        <taxon>Cherax</taxon>
    </lineage>
</organism>
<proteinExistence type="predicted"/>
<dbReference type="PANTHER" id="PTHR15922:SF2">
    <property type="entry name" value="NBAS SUBUNIT OF NRZ TETHERING COMPLEX"/>
    <property type="match status" value="1"/>
</dbReference>
<dbReference type="GO" id="GO:0006890">
    <property type="term" value="P:retrograde vesicle-mediated transport, Golgi to endoplasmic reticulum"/>
    <property type="evidence" value="ECO:0007669"/>
    <property type="project" value="TreeGrafter"/>
</dbReference>
<feature type="domain" description="Neuroblastoma-amplified sequence N-terminal" evidence="2">
    <location>
        <begin position="81"/>
        <end position="361"/>
    </location>
</feature>
<comment type="caution">
    <text evidence="4">The sequence shown here is derived from an EMBL/GenBank/DDBJ whole genome shotgun (WGS) entry which is preliminary data.</text>
</comment>
<evidence type="ECO:0000259" key="2">
    <source>
        <dbReference type="Pfam" id="PF15492"/>
    </source>
</evidence>
<gene>
    <name evidence="4" type="ORF">OTU49_009196</name>
</gene>
<dbReference type="InterPro" id="IPR036322">
    <property type="entry name" value="WD40_repeat_dom_sf"/>
</dbReference>
<protein>
    <recommendedName>
        <fullName evidence="6">Neuroblastoma-amplified sequence</fullName>
    </recommendedName>
</protein>
<feature type="region of interest" description="Disordered" evidence="1">
    <location>
        <begin position="1359"/>
        <end position="1399"/>
    </location>
</feature>
<dbReference type="Proteomes" id="UP001445076">
    <property type="component" value="Unassembled WGS sequence"/>
</dbReference>
<evidence type="ECO:0000313" key="5">
    <source>
        <dbReference type="Proteomes" id="UP001445076"/>
    </source>
</evidence>
<dbReference type="GO" id="GO:0070939">
    <property type="term" value="C:Dsl1/NZR complex"/>
    <property type="evidence" value="ECO:0007669"/>
    <property type="project" value="TreeGrafter"/>
</dbReference>
<accession>A0AAW0WB77</accession>
<dbReference type="Pfam" id="PF15492">
    <property type="entry name" value="Nbas_N"/>
    <property type="match status" value="1"/>
</dbReference>
<dbReference type="PANTHER" id="PTHR15922">
    <property type="entry name" value="NEUROBLASTOMA-AMPLIFIED SEQUENCE"/>
    <property type="match status" value="1"/>
</dbReference>
<reference evidence="4 5" key="1">
    <citation type="journal article" date="2024" name="BMC Genomics">
        <title>Genome assembly of redclaw crayfish (Cherax quadricarinatus) provides insights into its immune adaptation and hypoxia tolerance.</title>
        <authorList>
            <person name="Liu Z."/>
            <person name="Zheng J."/>
            <person name="Li H."/>
            <person name="Fang K."/>
            <person name="Wang S."/>
            <person name="He J."/>
            <person name="Zhou D."/>
            <person name="Weng S."/>
            <person name="Chi M."/>
            <person name="Gu Z."/>
            <person name="He J."/>
            <person name="Li F."/>
            <person name="Wang M."/>
        </authorList>
    </citation>
    <scope>NUCLEOTIDE SEQUENCE [LARGE SCALE GENOMIC DNA]</scope>
    <source>
        <strain evidence="4">ZL_2023a</strain>
    </source>
</reference>
<dbReference type="SUPFAM" id="SSF50978">
    <property type="entry name" value="WD40 repeat-like"/>
    <property type="match status" value="1"/>
</dbReference>
<dbReference type="InterPro" id="IPR054751">
    <property type="entry name" value="NBAS_C"/>
</dbReference>
<feature type="compositionally biased region" description="Acidic residues" evidence="1">
    <location>
        <begin position="1380"/>
        <end position="1397"/>
    </location>
</feature>
<name>A0AAW0WB77_CHEQU</name>
<dbReference type="GO" id="GO:0000149">
    <property type="term" value="F:SNARE binding"/>
    <property type="evidence" value="ECO:0007669"/>
    <property type="project" value="TreeGrafter"/>
</dbReference>
<sequence>MTDTKHDDNILYELLVHAEWPLEQEIIGGGAISLGGNFFYRTVTQTPANIWALASSLWTYVKPPPALSPSLAKLVGGRSGWQLGVGAQGAVVAIVQAATLEIRAKKDDFASVVGRNTNLFVDPFPSWRRVAWSADCSMVGVSYSSGTVEIFNTLGTSIFTIYPPRYREGAPQIDASNALAALVFSDIRTQKNKWAAELILVDYKGIVRNYFVSPTEGYQESHVFSFSKVYPSGITAATSHQNLVIVAGSCEFMDDTNLKNNGLGHGITVWRMVNDYPFYKQVATVNEEEYVPPSVGLWKRLMGRRSVPHHDYIFQMCISPSCHQLATLHTSGSLSIWELPSLRKKKFWHLSLQPHYDAVNPSSSEYIPCQKQRLLHYTGPLKNHPADLSWWSDAAVIIARYSGAVTVSSVNSLRNLLGESPEFLEGVPQISEAYDRGFLCLEVESRVNTKRLLTTSNEGSDEEEYVDSDEEEEYSFIQRSSRLAKSALYWVTDAERFRPPSKRSKIVQRTFRLLCLKSTTPEELFARKIENEEYGEALALANSYNLDCDRVYQQQWRRSSVTVASIQDYLAKIRKRSWVLAECVSRVPENIDAARELLMYGLRGTDLEAIIAIGNETDNEEFIVCDSNLDYDEGLDVDPSEYEVRAQEREAKELKRKHELLMQLDMKNLTSEQKNVIRARQKLLTYLDRLATYEVLLGGAHIAPEHYDVSFFDKFRSQSAISATIEFARNYDWRGVDAMFTYHGGETLPHRLAVLSSFPPTMGPFEYRSLLPECEDDEVFLWEQEQLRDEDWCEDPICREAVNWGEGDPASFLYTEHPSLEKFRGVNLTNEMVSEWYQERAREIESCSHFVDAALDLLKLGRERGVENLEELHDTLDSLEVLVYEVGLTSMTLEKYSKLSDDEKIVQLLSTSTPETYIQNIRRWLLPFLARCEKWHPGSARSLLRTYVVNTAKQDLRLPLKILQHSRPDQHSGIITSAEDMMTIAIDCVYACEKENQLPRAFAILECLPERESGSECTETLAKLHDLADTLEAHLTAAELLSNNGVSITPCQLRKLESDPDKVREVLTKLTRAAARREPRLSDEDWRKLLYDMLELQQKVFTCVEPQLCSETLTEALLCSGMSENIQFAGELLETRVDRSPVNNPYLQQLPFAQAVKLVITAATHYCNSSESHADEAMELAMQCLRLIESENEDIKREKDLISALQMLPEFGIHKLPLQVRLCEDRLGLIEEGLNVKKGSYRHGSRLVQLATLLRVCGTDTRMRQAKVLTLVAQAALKAGDYVVASSVCEQLVSGGHREGWVVCEQLGRAHQYANLAARARFLNFALTYATPSHLETLLNARNEVEMAMLYAKVNTQMDTEDTTGDSDDGFVDAKSHQMDEDEDEEDGEKDSSDEMDENKGLLQGTLGVTRSVLAVTASTTSNLVTSVASKQFWRAAINWMQPLHELSSRGENDQLVEDTNVDFKQQGCHAFYADIIPDHHISSIGASYKSYALPTITNPALEFSLALLRIALIEETLTQGKTIKTNKTVVAEVARGILREDLSLGFTLLLMLQQPEDAAAVLSSLPCTDISLQMTQYYYALRIFTSLHPWTEPCIAPVFLHDPADVIAQVSSIIESLNVSELAVELKQLIQLFQSTQELVSDYVQGQALQRLGAGVDIDRFLTDPSYKEDTVLGLAMTLDNEVLELALTLAKKYEVSLWQVYMTHLQHLFDSEITTAELRKHITEKDMIQTLGKEPKEFVSRMEQNVLLTVNGCDHERLLLYYSLIEQCGGKEPESKVAPSHVKLLKKLKGSAEGLNYKLLLKPNSDVLAILRPVLTAENVNNLAKVAKNVPCKEGAGIEPSTVYCAWAQKYFFESPSGKKPKTSSDWIHRYELCGEYMQKMNPPDIVKFVNQLVLSDMGAQMVPLEARIEFTRRAVKFCKQQQSKQKLADDGQGWQEALQEVERWGTHLELLCSSTFQKLKKSKDPKLKSYANRFAQTGSSEPLLWELSLSVLLEGSNLDVLQEVLSVYPEGSTSTPEDVVMDTLRLLISHWKGHDTQVNLTLEDHNPLRIYDHVLRQVHNYIEEGGELLTEEEVLEEVHSLCDDSSVLLATKVEVLTITEKHLSLNNEDMQLLRVMRTGGVVAGAWPKEQSLTVEQDQLVSSETRATLLSLLLAHTSTIQQAEALVELLKLWPPFNEEVYMDILTNPWLAVLNKILDITEKNPSSSLDIIWEASQDAFGLNQLPNGCLCVLVKKLQNLGRVAIKCSSKVALLSDDATVYGAVIDNMESIKEVKKSDYDGDLICSVISHELVPMCLPTPLYGPLVAHLMETGDKAMLKSAVEQLQNAGHYQEAASLAFTQTSVPKTLRSMTSVLQTYKKWL</sequence>
<evidence type="ECO:0000256" key="1">
    <source>
        <dbReference type="SAM" id="MobiDB-lite"/>
    </source>
</evidence>